<organism evidence="14 15">
    <name type="scientific">Discostella pseudostelligera</name>
    <dbReference type="NCBI Taxonomy" id="259834"/>
    <lineage>
        <taxon>Eukaryota</taxon>
        <taxon>Sar</taxon>
        <taxon>Stramenopiles</taxon>
        <taxon>Ochrophyta</taxon>
        <taxon>Bacillariophyta</taxon>
        <taxon>Coscinodiscophyceae</taxon>
        <taxon>Thalassiosirophycidae</taxon>
        <taxon>Stephanodiscales</taxon>
        <taxon>Stephanodiscaceae</taxon>
        <taxon>Discostella</taxon>
    </lineage>
</organism>
<keyword evidence="9 13" id="KW-0472">Membrane</keyword>
<keyword evidence="12" id="KW-0012">Acyltransferase</keyword>
<keyword evidence="8" id="KW-0443">Lipid metabolism</keyword>
<dbReference type="PANTHER" id="PTHR31201:SF1">
    <property type="entry name" value="GLYCEROPHOSPHOCHOLINE ACYLTRANSFERASE 1"/>
    <property type="match status" value="1"/>
</dbReference>
<evidence type="ECO:0000313" key="14">
    <source>
        <dbReference type="EMBL" id="KAL3758127.1"/>
    </source>
</evidence>
<keyword evidence="7 13" id="KW-1133">Transmembrane helix</keyword>
<evidence type="ECO:0000313" key="15">
    <source>
        <dbReference type="Proteomes" id="UP001530293"/>
    </source>
</evidence>
<keyword evidence="6 13" id="KW-0812">Transmembrane</keyword>
<protein>
    <recommendedName>
        <fullName evidence="3">Glycerophosphocholine acyltransferase 1</fullName>
    </recommendedName>
</protein>
<evidence type="ECO:0000256" key="5">
    <source>
        <dbReference type="ARBA" id="ARBA00022679"/>
    </source>
</evidence>
<name>A0ABD3M387_9STRA</name>
<evidence type="ECO:0000256" key="13">
    <source>
        <dbReference type="SAM" id="Phobius"/>
    </source>
</evidence>
<evidence type="ECO:0000256" key="7">
    <source>
        <dbReference type="ARBA" id="ARBA00022989"/>
    </source>
</evidence>
<reference evidence="14 15" key="1">
    <citation type="submission" date="2024-10" db="EMBL/GenBank/DDBJ databases">
        <title>Updated reference genomes for cyclostephanoid diatoms.</title>
        <authorList>
            <person name="Roberts W.R."/>
            <person name="Alverson A.J."/>
        </authorList>
    </citation>
    <scope>NUCLEOTIDE SEQUENCE [LARGE SCALE GENOMIC DNA]</scope>
    <source>
        <strain evidence="14 15">AJA232-27</strain>
    </source>
</reference>
<keyword evidence="5" id="KW-0808">Transferase</keyword>
<evidence type="ECO:0000256" key="8">
    <source>
        <dbReference type="ARBA" id="ARBA00023098"/>
    </source>
</evidence>
<evidence type="ECO:0000256" key="6">
    <source>
        <dbReference type="ARBA" id="ARBA00022692"/>
    </source>
</evidence>
<dbReference type="GO" id="GO:0016020">
    <property type="term" value="C:membrane"/>
    <property type="evidence" value="ECO:0007669"/>
    <property type="project" value="UniProtKB-SubCell"/>
</dbReference>
<dbReference type="PANTHER" id="PTHR31201">
    <property type="entry name" value="OS01G0585100 PROTEIN"/>
    <property type="match status" value="1"/>
</dbReference>
<sequence length="202" mass="23391">MMSNSQNKQFTLIYQTQSDQYFICLYTPIIKKYMHQNNKTAIRRIRRRIRRRRRRRRGRRLNQALYYLDFCWCMNFTGMLFIGMLLLAGQNVDDATRRALFSALLGISCGPLTGANIVLPFVSCLFHDVNTMTGLFIHLMPSMVVYTFMWHTTDILRCWPNIFHLTYMDAIEFFPTTTTATLNVLGGGSNSVVGNAIGLYLS</sequence>
<evidence type="ECO:0000256" key="2">
    <source>
        <dbReference type="ARBA" id="ARBA00006675"/>
    </source>
</evidence>
<dbReference type="EMBL" id="JALLBG020000240">
    <property type="protein sequence ID" value="KAL3758127.1"/>
    <property type="molecule type" value="Genomic_DNA"/>
</dbReference>
<dbReference type="Proteomes" id="UP001530293">
    <property type="component" value="Unassembled WGS sequence"/>
</dbReference>
<dbReference type="Pfam" id="PF10998">
    <property type="entry name" value="DUF2838"/>
    <property type="match status" value="1"/>
</dbReference>
<dbReference type="AlphaFoldDB" id="A0ABD3M387"/>
<keyword evidence="11" id="KW-1208">Phospholipid metabolism</keyword>
<gene>
    <name evidence="14" type="ORF">ACHAWU_004208</name>
</gene>
<comment type="subcellular location">
    <subcellularLocation>
        <location evidence="1">Membrane</location>
        <topology evidence="1">Multi-pass membrane protein</topology>
    </subcellularLocation>
</comment>
<evidence type="ECO:0000256" key="3">
    <source>
        <dbReference type="ARBA" id="ARBA00019082"/>
    </source>
</evidence>
<keyword evidence="10" id="KW-0594">Phospholipid biosynthesis</keyword>
<evidence type="ECO:0000256" key="10">
    <source>
        <dbReference type="ARBA" id="ARBA00023209"/>
    </source>
</evidence>
<evidence type="ECO:0000256" key="12">
    <source>
        <dbReference type="ARBA" id="ARBA00023315"/>
    </source>
</evidence>
<dbReference type="GO" id="GO:0016746">
    <property type="term" value="F:acyltransferase activity"/>
    <property type="evidence" value="ECO:0007669"/>
    <property type="project" value="UniProtKB-KW"/>
</dbReference>
<feature type="transmembrane region" description="Helical" evidence="13">
    <location>
        <begin position="134"/>
        <end position="151"/>
    </location>
</feature>
<feature type="transmembrane region" description="Helical" evidence="13">
    <location>
        <begin position="64"/>
        <end position="87"/>
    </location>
</feature>
<evidence type="ECO:0000256" key="1">
    <source>
        <dbReference type="ARBA" id="ARBA00004141"/>
    </source>
</evidence>
<keyword evidence="15" id="KW-1185">Reference proteome</keyword>
<evidence type="ECO:0000256" key="11">
    <source>
        <dbReference type="ARBA" id="ARBA00023264"/>
    </source>
</evidence>
<accession>A0ABD3M387</accession>
<keyword evidence="4" id="KW-0444">Lipid biosynthesis</keyword>
<comment type="similarity">
    <text evidence="2">Belongs to the GPC1 family.</text>
</comment>
<evidence type="ECO:0000256" key="9">
    <source>
        <dbReference type="ARBA" id="ARBA00023136"/>
    </source>
</evidence>
<dbReference type="GO" id="GO:0008654">
    <property type="term" value="P:phospholipid biosynthetic process"/>
    <property type="evidence" value="ECO:0007669"/>
    <property type="project" value="UniProtKB-KW"/>
</dbReference>
<feature type="transmembrane region" description="Helical" evidence="13">
    <location>
        <begin position="99"/>
        <end position="122"/>
    </location>
</feature>
<proteinExistence type="inferred from homology"/>
<dbReference type="InterPro" id="IPR021261">
    <property type="entry name" value="GPCAT"/>
</dbReference>
<comment type="caution">
    <text evidence="14">The sequence shown here is derived from an EMBL/GenBank/DDBJ whole genome shotgun (WGS) entry which is preliminary data.</text>
</comment>
<evidence type="ECO:0000256" key="4">
    <source>
        <dbReference type="ARBA" id="ARBA00022516"/>
    </source>
</evidence>